<dbReference type="EMBL" id="SNZR01000013">
    <property type="protein sequence ID" value="TDR89708.1"/>
    <property type="molecule type" value="Genomic_DNA"/>
</dbReference>
<dbReference type="PANTHER" id="PTHR13847">
    <property type="entry name" value="SARCOSINE DEHYDROGENASE-RELATED"/>
    <property type="match status" value="1"/>
</dbReference>
<dbReference type="GO" id="GO:0016491">
    <property type="term" value="F:oxidoreductase activity"/>
    <property type="evidence" value="ECO:0007669"/>
    <property type="project" value="UniProtKB-KW"/>
</dbReference>
<evidence type="ECO:0000256" key="1">
    <source>
        <dbReference type="ARBA" id="ARBA00023002"/>
    </source>
</evidence>
<evidence type="ECO:0000313" key="4">
    <source>
        <dbReference type="Proteomes" id="UP000295122"/>
    </source>
</evidence>
<dbReference type="InterPro" id="IPR036188">
    <property type="entry name" value="FAD/NAD-bd_sf"/>
</dbReference>
<organism evidence="3 4">
    <name type="scientific">Enterovirga rhinocerotis</name>
    <dbReference type="NCBI Taxonomy" id="1339210"/>
    <lineage>
        <taxon>Bacteria</taxon>
        <taxon>Pseudomonadati</taxon>
        <taxon>Pseudomonadota</taxon>
        <taxon>Alphaproteobacteria</taxon>
        <taxon>Hyphomicrobiales</taxon>
        <taxon>Methylobacteriaceae</taxon>
        <taxon>Enterovirga</taxon>
    </lineage>
</organism>
<sequence length="430" mass="44883">MGSSADSIRNALWPATAREAAPVSDAFAPGRSVDVAIVGGGFTGASAALSAASQGASVALIEARTIGWGASGRNGGQVIPGLKLDPSEMRAAYGEDRGSRLVQAVGNGADDVFGLIETLGIDCEPQRSGWIQAAHAETALARVQKRCDEWAGLGAPAERLDRAAVSRLTGTDAYLGGWIDRRAGTIQPLSYVRGLAKAAQRLGATLHEGTTATGLARKGNRWEVATSAGPISAGRVIVGQDGYADGLVPGLAKSLICVQSALLATEPLPEALRARIVPGGICSSETRRLAFYFRQSADGRLVFGGRGAVGDTENPAFFSALTTAMHRTFPETKALAIAHRWSGQVAMTLDGLPHIHEPEPGLHIGIGYNGRGIAMATLMGRWLADRALVGTEPPLPITPLTPILWHSLKGPAVQLGITWAWIRDRLGFAG</sequence>
<evidence type="ECO:0000259" key="2">
    <source>
        <dbReference type="Pfam" id="PF01266"/>
    </source>
</evidence>
<evidence type="ECO:0000313" key="3">
    <source>
        <dbReference type="EMBL" id="TDR89708.1"/>
    </source>
</evidence>
<dbReference type="OrthoDB" id="9814969at2"/>
<dbReference type="Pfam" id="PF01266">
    <property type="entry name" value="DAO"/>
    <property type="match status" value="1"/>
</dbReference>
<dbReference type="InterPro" id="IPR006076">
    <property type="entry name" value="FAD-dep_OxRdtase"/>
</dbReference>
<dbReference type="Gene3D" id="3.30.9.10">
    <property type="entry name" value="D-Amino Acid Oxidase, subunit A, domain 2"/>
    <property type="match status" value="1"/>
</dbReference>
<dbReference type="RefSeq" id="WP_133770532.1">
    <property type="nucleotide sequence ID" value="NZ_SNZR01000013.1"/>
</dbReference>
<gene>
    <name evidence="3" type="ORF">EV668_2543</name>
</gene>
<reference evidence="3 4" key="1">
    <citation type="submission" date="2019-03" db="EMBL/GenBank/DDBJ databases">
        <title>Genomic Encyclopedia of Type Strains, Phase IV (KMG-IV): sequencing the most valuable type-strain genomes for metagenomic binning, comparative biology and taxonomic classification.</title>
        <authorList>
            <person name="Goeker M."/>
        </authorList>
    </citation>
    <scope>NUCLEOTIDE SEQUENCE [LARGE SCALE GENOMIC DNA]</scope>
    <source>
        <strain evidence="3 4">DSM 25903</strain>
    </source>
</reference>
<dbReference type="AlphaFoldDB" id="A0A4R7BV47"/>
<protein>
    <submittedName>
        <fullName evidence="3">Sarcosine oxidase</fullName>
    </submittedName>
</protein>
<name>A0A4R7BV47_9HYPH</name>
<keyword evidence="4" id="KW-1185">Reference proteome</keyword>
<dbReference type="Gene3D" id="3.50.50.60">
    <property type="entry name" value="FAD/NAD(P)-binding domain"/>
    <property type="match status" value="1"/>
</dbReference>
<feature type="domain" description="FAD dependent oxidoreductase" evidence="2">
    <location>
        <begin position="34"/>
        <end position="386"/>
    </location>
</feature>
<keyword evidence="1" id="KW-0560">Oxidoreductase</keyword>
<dbReference type="Proteomes" id="UP000295122">
    <property type="component" value="Unassembled WGS sequence"/>
</dbReference>
<proteinExistence type="predicted"/>
<dbReference type="SUPFAM" id="SSF51905">
    <property type="entry name" value="FAD/NAD(P)-binding domain"/>
    <property type="match status" value="1"/>
</dbReference>
<accession>A0A4R7BV47</accession>
<dbReference type="GO" id="GO:0005737">
    <property type="term" value="C:cytoplasm"/>
    <property type="evidence" value="ECO:0007669"/>
    <property type="project" value="TreeGrafter"/>
</dbReference>
<comment type="caution">
    <text evidence="3">The sequence shown here is derived from an EMBL/GenBank/DDBJ whole genome shotgun (WGS) entry which is preliminary data.</text>
</comment>
<dbReference type="PANTHER" id="PTHR13847:SF281">
    <property type="entry name" value="FAD DEPENDENT OXIDOREDUCTASE DOMAIN-CONTAINING PROTEIN"/>
    <property type="match status" value="1"/>
</dbReference>